<organism evidence="1 2">
    <name type="scientific">Inconstantimicrobium porci</name>
    <dbReference type="NCBI Taxonomy" id="2652291"/>
    <lineage>
        <taxon>Bacteria</taxon>
        <taxon>Bacillati</taxon>
        <taxon>Bacillota</taxon>
        <taxon>Clostridia</taxon>
        <taxon>Eubacteriales</taxon>
        <taxon>Clostridiaceae</taxon>
        <taxon>Inconstantimicrobium</taxon>
    </lineage>
</organism>
<dbReference type="Proteomes" id="UP000460287">
    <property type="component" value="Unassembled WGS sequence"/>
</dbReference>
<keyword evidence="2" id="KW-1185">Reference proteome</keyword>
<evidence type="ECO:0000313" key="1">
    <source>
        <dbReference type="EMBL" id="MSR91167.1"/>
    </source>
</evidence>
<dbReference type="AlphaFoldDB" id="A0A7X2MY12"/>
<dbReference type="SUPFAM" id="SSF160148">
    <property type="entry name" value="CPE0013-like"/>
    <property type="match status" value="1"/>
</dbReference>
<dbReference type="InterPro" id="IPR012460">
    <property type="entry name" value="DUF1667"/>
</dbReference>
<reference evidence="1 2" key="1">
    <citation type="submission" date="2019-08" db="EMBL/GenBank/DDBJ databases">
        <title>In-depth cultivation of the pig gut microbiome towards novel bacterial diversity and tailored functional studies.</title>
        <authorList>
            <person name="Wylensek D."/>
            <person name="Hitch T.C.A."/>
            <person name="Clavel T."/>
        </authorList>
    </citation>
    <scope>NUCLEOTIDE SEQUENCE [LARGE SCALE GENOMIC DNA]</scope>
    <source>
        <strain evidence="1 2">WCA-383-APC-5B</strain>
    </source>
</reference>
<protein>
    <submittedName>
        <fullName evidence="1">DUF1667 domain-containing protein</fullName>
    </submittedName>
</protein>
<name>A0A7X2MY12_9CLOT</name>
<comment type="caution">
    <text evidence="1">The sequence shown here is derived from an EMBL/GenBank/DDBJ whole genome shotgun (WGS) entry which is preliminary data.</text>
</comment>
<dbReference type="Pfam" id="PF07892">
    <property type="entry name" value="DUF1667"/>
    <property type="match status" value="1"/>
</dbReference>
<gene>
    <name evidence="1" type="ORF">FYJ33_07015</name>
</gene>
<accession>A0A7X2MY12</accession>
<dbReference type="PANTHER" id="PTHR39450:SF1">
    <property type="entry name" value="DUF1667 DOMAIN-CONTAINING PROTEIN"/>
    <property type="match status" value="1"/>
</dbReference>
<evidence type="ECO:0000313" key="2">
    <source>
        <dbReference type="Proteomes" id="UP000460287"/>
    </source>
</evidence>
<dbReference type="Gene3D" id="3.10.530.10">
    <property type="entry name" value="CPE0013-like"/>
    <property type="match status" value="1"/>
</dbReference>
<dbReference type="InterPro" id="IPR036593">
    <property type="entry name" value="CPE0013-like_sf"/>
</dbReference>
<proteinExistence type="predicted"/>
<sequence length="121" mass="13498">MENDKEKELICICCPNGCHLSINLEEKTVKGNKCPRGAKYGISELTHPVRIITTTIRIEGAKHNVLPVRTEKEIPKELMFEAIKEINKTTVKAPVKEGQTIIENLLDTGVNVISSRSMDVL</sequence>
<dbReference type="PANTHER" id="PTHR39450">
    <property type="entry name" value="MOLYBDOPTERIN OXIDOREDUCTASE, 4FE-4S CLUSTER-BINDING SUBUNIT"/>
    <property type="match status" value="1"/>
</dbReference>
<dbReference type="EMBL" id="VULX01000007">
    <property type="protein sequence ID" value="MSR91167.1"/>
    <property type="molecule type" value="Genomic_DNA"/>
</dbReference>